<evidence type="ECO:0000313" key="1">
    <source>
        <dbReference type="EMBL" id="SCJ66607.1"/>
    </source>
</evidence>
<protein>
    <submittedName>
        <fullName evidence="1">Uncharacterized protein</fullName>
    </submittedName>
</protein>
<accession>A0A1C6I9S0</accession>
<organism evidence="1">
    <name type="scientific">uncultured Anaerotruncus sp</name>
    <dbReference type="NCBI Taxonomy" id="905011"/>
    <lineage>
        <taxon>Bacteria</taxon>
        <taxon>Bacillati</taxon>
        <taxon>Bacillota</taxon>
        <taxon>Clostridia</taxon>
        <taxon>Eubacteriales</taxon>
        <taxon>Oscillospiraceae</taxon>
        <taxon>Anaerotruncus</taxon>
        <taxon>environmental samples</taxon>
    </lineage>
</organism>
<sequence length="76" mass="9138">MARRRRFEHVRTIGEAHLDLDLMPPEILENFIREQWEGLNAFYADPKNEEAFQAWLPGYRARQRQKQQEAAREKAI</sequence>
<dbReference type="AlphaFoldDB" id="A0A1C6I9S0"/>
<name>A0A1C6I9S0_9FIRM</name>
<dbReference type="EMBL" id="FMHG01000001">
    <property type="protein sequence ID" value="SCJ66607.1"/>
    <property type="molecule type" value="Genomic_DNA"/>
</dbReference>
<reference evidence="1" key="1">
    <citation type="submission" date="2015-09" db="EMBL/GenBank/DDBJ databases">
        <authorList>
            <consortium name="Pathogen Informatics"/>
        </authorList>
    </citation>
    <scope>NUCLEOTIDE SEQUENCE</scope>
    <source>
        <strain evidence="1">2789STDY5834896</strain>
    </source>
</reference>
<proteinExistence type="predicted"/>
<gene>
    <name evidence="1" type="ORF">SAMEA3545359_01329</name>
</gene>